<evidence type="ECO:0000313" key="3">
    <source>
        <dbReference type="Proteomes" id="UP000620075"/>
    </source>
</evidence>
<name>A0A934KAP7_9BACT</name>
<comment type="caution">
    <text evidence="2">The sequence shown here is derived from an EMBL/GenBank/DDBJ whole genome shotgun (WGS) entry which is preliminary data.</text>
</comment>
<proteinExistence type="predicted"/>
<dbReference type="AlphaFoldDB" id="A0A934KAP7"/>
<dbReference type="NCBIfam" id="TIGR02605">
    <property type="entry name" value="CxxC_CxxC_SSSS"/>
    <property type="match status" value="1"/>
</dbReference>
<sequence length="57" mass="6314">MAVYVCECQSCGERFEVSVSMSEHDAWKGKPPPCPKCGKARTRQLVTAFSCKAPSKY</sequence>
<feature type="domain" description="Putative regulatory protein FmdB zinc ribbon" evidence="1">
    <location>
        <begin position="1"/>
        <end position="47"/>
    </location>
</feature>
<dbReference type="Proteomes" id="UP000620075">
    <property type="component" value="Unassembled WGS sequence"/>
</dbReference>
<evidence type="ECO:0000313" key="2">
    <source>
        <dbReference type="EMBL" id="MBJ7603054.1"/>
    </source>
</evidence>
<protein>
    <recommendedName>
        <fullName evidence="1">Putative regulatory protein FmdB zinc ribbon domain-containing protein</fullName>
    </recommendedName>
</protein>
<reference evidence="2 3" key="1">
    <citation type="submission" date="2020-10" db="EMBL/GenBank/DDBJ databases">
        <title>Ca. Dormibacterota MAGs.</title>
        <authorList>
            <person name="Montgomery K."/>
        </authorList>
    </citation>
    <scope>NUCLEOTIDE SEQUENCE [LARGE SCALE GENOMIC DNA]</scope>
    <source>
        <strain evidence="2">SC8811_S16_3</strain>
    </source>
</reference>
<dbReference type="RefSeq" id="WP_350340728.1">
    <property type="nucleotide sequence ID" value="NZ_JAEKNQ010000030.1"/>
</dbReference>
<evidence type="ECO:0000259" key="1">
    <source>
        <dbReference type="SMART" id="SM00834"/>
    </source>
</evidence>
<dbReference type="InterPro" id="IPR013429">
    <property type="entry name" value="Regulatory_FmdB_Zinc_ribbon"/>
</dbReference>
<dbReference type="EMBL" id="JAEKNQ010000030">
    <property type="protein sequence ID" value="MBJ7603054.1"/>
    <property type="molecule type" value="Genomic_DNA"/>
</dbReference>
<accession>A0A934KAP7</accession>
<dbReference type="SMART" id="SM00834">
    <property type="entry name" value="CxxC_CXXC_SSSS"/>
    <property type="match status" value="1"/>
</dbReference>
<organism evidence="2 3">
    <name type="scientific">Candidatus Dormiibacter inghamiae</name>
    <dbReference type="NCBI Taxonomy" id="3127013"/>
    <lineage>
        <taxon>Bacteria</taxon>
        <taxon>Bacillati</taxon>
        <taxon>Candidatus Dormiibacterota</taxon>
        <taxon>Candidatus Dormibacteria</taxon>
        <taxon>Candidatus Dormibacterales</taxon>
        <taxon>Candidatus Dormibacteraceae</taxon>
        <taxon>Candidatus Dormiibacter</taxon>
    </lineage>
</organism>
<dbReference type="Gene3D" id="3.30.160.60">
    <property type="entry name" value="Classic Zinc Finger"/>
    <property type="match status" value="1"/>
</dbReference>
<gene>
    <name evidence="2" type="ORF">JF888_07685</name>
</gene>